<dbReference type="OrthoDB" id="5468457at2"/>
<dbReference type="Gene3D" id="3.40.50.300">
    <property type="entry name" value="P-loop containing nucleotide triphosphate hydrolases"/>
    <property type="match status" value="2"/>
</dbReference>
<dbReference type="GO" id="GO:0000731">
    <property type="term" value="P:DNA synthesis involved in DNA repair"/>
    <property type="evidence" value="ECO:0007669"/>
    <property type="project" value="TreeGrafter"/>
</dbReference>
<dbReference type="GO" id="GO:0006302">
    <property type="term" value="P:double-strand break repair"/>
    <property type="evidence" value="ECO:0007669"/>
    <property type="project" value="InterPro"/>
</dbReference>
<evidence type="ECO:0000259" key="2">
    <source>
        <dbReference type="Pfam" id="PF13476"/>
    </source>
</evidence>
<dbReference type="AlphaFoldDB" id="A0A4Y4CYK6"/>
<accession>A0A4Y4CYK6</accession>
<sequence>MHLKQLTLGNYRCFESLQIDFHPELTVLIAPNGSGKTTVLDAARVALWPYVKGFDLGSQAGKSATIQIADVRLAPQADGNMEPQLPSRIEAIGTWETDSTERTWVQSRERVKPGTNTLADAGAKQLTAFANQLEQQLRGANNTVTLPLVSYLGTSRLWFEGRFTSTAEDVVLNTSDYSRSSGYLNCLAYSSSFKAFTAWYGWIFRSYREEQIRALEQGRPLDETGQRFATIIDVITRAVDTLVSETTGWHGLEYKASQHQQLVMHHAQFGSMPVDMLSDGVRNAIAMVADLAYRAYKLNPHLGADAALETPGVALIDEVDMFLHPSWQQTIAGALRRAFPRLQFIVTTHSPQVLSTVRRENIRVLGPDPSGNIIATEPLAHTYGEPSGDVMQSVMLVDPQPPVAEKADLQRLTEWVDQGRYQDDAAVSLLSQLTQALGEQHPQLQRLRRSIQRQEALRR</sequence>
<protein>
    <recommendedName>
        <fullName evidence="5">ATP-binding protein involved in virulence</fullName>
    </recommendedName>
</protein>
<dbReference type="Pfam" id="PF13304">
    <property type="entry name" value="AAA_21"/>
    <property type="match status" value="1"/>
</dbReference>
<keyword evidence="4" id="KW-1185">Reference proteome</keyword>
<dbReference type="RefSeq" id="WP_141352120.1">
    <property type="nucleotide sequence ID" value="NZ_BJNV01000035.1"/>
</dbReference>
<dbReference type="InterPro" id="IPR003959">
    <property type="entry name" value="ATPase_AAA_core"/>
</dbReference>
<dbReference type="InterPro" id="IPR027417">
    <property type="entry name" value="P-loop_NTPase"/>
</dbReference>
<dbReference type="Proteomes" id="UP000318422">
    <property type="component" value="Unassembled WGS sequence"/>
</dbReference>
<evidence type="ECO:0000313" key="3">
    <source>
        <dbReference type="EMBL" id="GEC96117.1"/>
    </source>
</evidence>
<evidence type="ECO:0000313" key="4">
    <source>
        <dbReference type="Proteomes" id="UP000318422"/>
    </source>
</evidence>
<dbReference type="Pfam" id="PF13476">
    <property type="entry name" value="AAA_23"/>
    <property type="match status" value="1"/>
</dbReference>
<feature type="domain" description="Rad50/SbcC-type AAA" evidence="2">
    <location>
        <begin position="5"/>
        <end position="162"/>
    </location>
</feature>
<dbReference type="PANTHER" id="PTHR32182:SF23">
    <property type="entry name" value="ATP BINDING PROTEIN"/>
    <property type="match status" value="1"/>
</dbReference>
<evidence type="ECO:0000259" key="1">
    <source>
        <dbReference type="Pfam" id="PF13304"/>
    </source>
</evidence>
<feature type="domain" description="ATPase AAA-type core" evidence="1">
    <location>
        <begin position="271"/>
        <end position="355"/>
    </location>
</feature>
<organism evidence="3 4">
    <name type="scientific">Zoogloea ramigera</name>
    <dbReference type="NCBI Taxonomy" id="350"/>
    <lineage>
        <taxon>Bacteria</taxon>
        <taxon>Pseudomonadati</taxon>
        <taxon>Pseudomonadota</taxon>
        <taxon>Betaproteobacteria</taxon>
        <taxon>Rhodocyclales</taxon>
        <taxon>Zoogloeaceae</taxon>
        <taxon>Zoogloea</taxon>
    </lineage>
</organism>
<dbReference type="SUPFAM" id="SSF52540">
    <property type="entry name" value="P-loop containing nucleoside triphosphate hydrolases"/>
    <property type="match status" value="1"/>
</dbReference>
<comment type="caution">
    <text evidence="3">The sequence shown here is derived from an EMBL/GenBank/DDBJ whole genome shotgun (WGS) entry which is preliminary data.</text>
</comment>
<name>A0A4Y4CYK6_ZOORA</name>
<gene>
    <name evidence="3" type="ORF">ZRA01_21900</name>
</gene>
<dbReference type="InterPro" id="IPR038729">
    <property type="entry name" value="Rad50/SbcC_AAA"/>
</dbReference>
<dbReference type="EMBL" id="BJNV01000035">
    <property type="protein sequence ID" value="GEC96117.1"/>
    <property type="molecule type" value="Genomic_DNA"/>
</dbReference>
<dbReference type="GO" id="GO:0005524">
    <property type="term" value="F:ATP binding"/>
    <property type="evidence" value="ECO:0007669"/>
    <property type="project" value="InterPro"/>
</dbReference>
<dbReference type="GO" id="GO:0016887">
    <property type="term" value="F:ATP hydrolysis activity"/>
    <property type="evidence" value="ECO:0007669"/>
    <property type="project" value="InterPro"/>
</dbReference>
<dbReference type="PANTHER" id="PTHR32182">
    <property type="entry name" value="DNA REPLICATION AND REPAIR PROTEIN RECF"/>
    <property type="match status" value="1"/>
</dbReference>
<evidence type="ECO:0008006" key="5">
    <source>
        <dbReference type="Google" id="ProtNLM"/>
    </source>
</evidence>
<reference evidence="3 4" key="1">
    <citation type="submission" date="2019-06" db="EMBL/GenBank/DDBJ databases">
        <title>Whole genome shotgun sequence of Zoogloea ramigera NBRC 15342.</title>
        <authorList>
            <person name="Hosoyama A."/>
            <person name="Uohara A."/>
            <person name="Ohji S."/>
            <person name="Ichikawa N."/>
        </authorList>
    </citation>
    <scope>NUCLEOTIDE SEQUENCE [LARGE SCALE GENOMIC DNA]</scope>
    <source>
        <strain evidence="3 4">NBRC 15342</strain>
    </source>
</reference>
<proteinExistence type="predicted"/>